<protein>
    <recommendedName>
        <fullName evidence="7">Major facilitator superfamily (MFS) profile domain-containing protein</fullName>
    </recommendedName>
</protein>
<name>A0A7D8V321_VANHU</name>
<feature type="transmembrane region" description="Helical" evidence="6">
    <location>
        <begin position="409"/>
        <end position="431"/>
    </location>
</feature>
<dbReference type="Pfam" id="PF07690">
    <property type="entry name" value="MFS_1"/>
    <property type="match status" value="1"/>
</dbReference>
<gene>
    <name evidence="8" type="ORF">VHUM_01267</name>
</gene>
<evidence type="ECO:0000313" key="8">
    <source>
        <dbReference type="EMBL" id="TXT12866.1"/>
    </source>
</evidence>
<dbReference type="InterPro" id="IPR011701">
    <property type="entry name" value="MFS"/>
</dbReference>
<dbReference type="GO" id="GO:0016020">
    <property type="term" value="C:membrane"/>
    <property type="evidence" value="ECO:0007669"/>
    <property type="project" value="UniProtKB-SubCell"/>
</dbReference>
<keyword evidence="3 6" id="KW-0812">Transmembrane</keyword>
<dbReference type="AlphaFoldDB" id="A0A7D8V321"/>
<evidence type="ECO:0000313" key="9">
    <source>
        <dbReference type="Proteomes" id="UP000473826"/>
    </source>
</evidence>
<dbReference type="OrthoDB" id="2985014at2759"/>
<feature type="transmembrane region" description="Helical" evidence="6">
    <location>
        <begin position="184"/>
        <end position="203"/>
    </location>
</feature>
<feature type="transmembrane region" description="Helical" evidence="6">
    <location>
        <begin position="215"/>
        <end position="236"/>
    </location>
</feature>
<dbReference type="PROSITE" id="PS50850">
    <property type="entry name" value="MFS"/>
    <property type="match status" value="1"/>
</dbReference>
<dbReference type="GO" id="GO:0022857">
    <property type="term" value="F:transmembrane transporter activity"/>
    <property type="evidence" value="ECO:0007669"/>
    <property type="project" value="InterPro"/>
</dbReference>
<dbReference type="InterPro" id="IPR020846">
    <property type="entry name" value="MFS_dom"/>
</dbReference>
<evidence type="ECO:0000256" key="1">
    <source>
        <dbReference type="ARBA" id="ARBA00004141"/>
    </source>
</evidence>
<dbReference type="EMBL" id="QKWK01000003">
    <property type="protein sequence ID" value="TXT12866.1"/>
    <property type="molecule type" value="Genomic_DNA"/>
</dbReference>
<reference evidence="8 9" key="1">
    <citation type="journal article" date="2019" name="PLoS Genet.">
        <title>Convergent evolution of linked mating-type loci in basidiomycete fungi.</title>
        <authorList>
            <person name="Sun S."/>
            <person name="Coelho M.A."/>
            <person name="Heitman J."/>
            <person name="Nowrousian M."/>
        </authorList>
    </citation>
    <scope>NUCLEOTIDE SEQUENCE [LARGE SCALE GENOMIC DNA]</scope>
    <source>
        <strain evidence="8 9">CBS 4282</strain>
    </source>
</reference>
<sequence length="492" mass="53924">MSNDYDKKDNASVGVSEAADDHLAVQLPASLQNLSEEERDALAKSGTRKVDLMLIPCLTLLYLLNFLDRQNLSSAKIAGISKSLHLTTQQYATAVAVLFAGYVALQIPSNMIASKVRLPGLYICFNAGLWGVVSACTAAVHNHVGLSISRAMLGAVEAAFFPGAIFLVSLFYTRRQMAFRAATFYTGSQIGNAFGGLFAIGILKLDGVHGIEGWRWLFIVEGVMTLGVAVLCAFIIPNRPESVRWLTPVERDMLLWRLESDRGTRDENDEVPIGQALKMAMLDPKTWLLALTLQFAFIAATVTNFFPIVVAGLGFNRTTTLAISAPPYIICAIGLLINGWSSDRLHNRSYHIAVPMCFTLVGNIIAVSTTKIAPRYFAMCLLPVGFYCASTIILSWIGANITGPSSKRAITYALVNALAQIPNIWSSYLYYSPPRFIPAFMVDLVACVLAIAMALVTRWYFVRENKKMEEGKDLGKYGPSEVQLAAGFRYQL</sequence>
<feature type="transmembrane region" description="Helical" evidence="6">
    <location>
        <begin position="352"/>
        <end position="370"/>
    </location>
</feature>
<feature type="transmembrane region" description="Helical" evidence="6">
    <location>
        <begin position="437"/>
        <end position="461"/>
    </location>
</feature>
<keyword evidence="5 6" id="KW-0472">Membrane</keyword>
<feature type="transmembrane region" description="Helical" evidence="6">
    <location>
        <begin position="152"/>
        <end position="172"/>
    </location>
</feature>
<evidence type="ECO:0000256" key="2">
    <source>
        <dbReference type="ARBA" id="ARBA00022448"/>
    </source>
</evidence>
<feature type="transmembrane region" description="Helical" evidence="6">
    <location>
        <begin position="321"/>
        <end position="340"/>
    </location>
</feature>
<evidence type="ECO:0000256" key="5">
    <source>
        <dbReference type="ARBA" id="ARBA00023136"/>
    </source>
</evidence>
<feature type="transmembrane region" description="Helical" evidence="6">
    <location>
        <begin position="120"/>
        <end position="140"/>
    </location>
</feature>
<dbReference type="PANTHER" id="PTHR43791">
    <property type="entry name" value="PERMEASE-RELATED"/>
    <property type="match status" value="1"/>
</dbReference>
<feature type="transmembrane region" description="Helical" evidence="6">
    <location>
        <begin position="287"/>
        <end position="315"/>
    </location>
</feature>
<dbReference type="Gene3D" id="1.20.1250.20">
    <property type="entry name" value="MFS general substrate transporter like domains"/>
    <property type="match status" value="2"/>
</dbReference>
<dbReference type="SUPFAM" id="SSF103473">
    <property type="entry name" value="MFS general substrate transporter"/>
    <property type="match status" value="1"/>
</dbReference>
<feature type="transmembrane region" description="Helical" evidence="6">
    <location>
        <begin position="91"/>
        <end position="108"/>
    </location>
</feature>
<accession>A0A7D8V321</accession>
<dbReference type="InterPro" id="IPR036259">
    <property type="entry name" value="MFS_trans_sf"/>
</dbReference>
<evidence type="ECO:0000256" key="6">
    <source>
        <dbReference type="SAM" id="Phobius"/>
    </source>
</evidence>
<comment type="caution">
    <text evidence="8">The sequence shown here is derived from an EMBL/GenBank/DDBJ whole genome shotgun (WGS) entry which is preliminary data.</text>
</comment>
<evidence type="ECO:0000256" key="4">
    <source>
        <dbReference type="ARBA" id="ARBA00022989"/>
    </source>
</evidence>
<keyword evidence="2" id="KW-0813">Transport</keyword>
<dbReference type="PANTHER" id="PTHR43791:SF23">
    <property type="entry name" value="MAJOR FACILITATOR SUPERFAMILY (MFS) PROFILE DOMAIN-CONTAINING PROTEIN"/>
    <property type="match status" value="1"/>
</dbReference>
<evidence type="ECO:0000256" key="3">
    <source>
        <dbReference type="ARBA" id="ARBA00022692"/>
    </source>
</evidence>
<keyword evidence="4 6" id="KW-1133">Transmembrane helix</keyword>
<comment type="subcellular location">
    <subcellularLocation>
        <location evidence="1">Membrane</location>
        <topology evidence="1">Multi-pass membrane protein</topology>
    </subcellularLocation>
</comment>
<dbReference type="FunFam" id="1.20.1250.20:FF:000013">
    <property type="entry name" value="MFS general substrate transporter"/>
    <property type="match status" value="1"/>
</dbReference>
<feature type="domain" description="Major facilitator superfamily (MFS) profile" evidence="7">
    <location>
        <begin position="54"/>
        <end position="466"/>
    </location>
</feature>
<keyword evidence="9" id="KW-1185">Reference proteome</keyword>
<evidence type="ECO:0000259" key="7">
    <source>
        <dbReference type="PROSITE" id="PS50850"/>
    </source>
</evidence>
<dbReference type="FunFam" id="1.20.1250.20:FF:000057">
    <property type="entry name" value="MFS general substrate transporter"/>
    <property type="match status" value="1"/>
</dbReference>
<dbReference type="Proteomes" id="UP000473826">
    <property type="component" value="Unassembled WGS sequence"/>
</dbReference>
<feature type="transmembrane region" description="Helical" evidence="6">
    <location>
        <begin position="376"/>
        <end position="397"/>
    </location>
</feature>
<feature type="transmembrane region" description="Helical" evidence="6">
    <location>
        <begin position="50"/>
        <end position="67"/>
    </location>
</feature>
<proteinExistence type="predicted"/>
<organism evidence="8 9">
    <name type="scientific">Vanrija humicola</name>
    <name type="common">Yeast</name>
    <name type="synonym">Cryptococcus humicola</name>
    <dbReference type="NCBI Taxonomy" id="5417"/>
    <lineage>
        <taxon>Eukaryota</taxon>
        <taxon>Fungi</taxon>
        <taxon>Dikarya</taxon>
        <taxon>Basidiomycota</taxon>
        <taxon>Agaricomycotina</taxon>
        <taxon>Tremellomycetes</taxon>
        <taxon>Trichosporonales</taxon>
        <taxon>Trichosporonaceae</taxon>
        <taxon>Vanrija</taxon>
    </lineage>
</organism>